<dbReference type="Pfam" id="PF01261">
    <property type="entry name" value="AP_endonuc_2"/>
    <property type="match status" value="1"/>
</dbReference>
<dbReference type="PANTHER" id="PTHR12110:SF41">
    <property type="entry name" value="INOSOSE DEHYDRATASE"/>
    <property type="match status" value="1"/>
</dbReference>
<reference evidence="3 4" key="1">
    <citation type="submission" date="2020-10" db="EMBL/GenBank/DDBJ databases">
        <title>Haloactinobacterium sp. RN3S43, a bacterium isolated from saline soil.</title>
        <authorList>
            <person name="Sun J.-Q."/>
        </authorList>
    </citation>
    <scope>NUCLEOTIDE SEQUENCE [LARGE SCALE GENOMIC DNA]</scope>
    <source>
        <strain evidence="3 4">RN3S43</strain>
    </source>
</reference>
<feature type="domain" description="Xylose isomerase-like TIM barrel" evidence="2">
    <location>
        <begin position="20"/>
        <end position="259"/>
    </location>
</feature>
<keyword evidence="3" id="KW-0413">Isomerase</keyword>
<name>A0A7M1SP05_9MICO</name>
<evidence type="ECO:0000313" key="3">
    <source>
        <dbReference type="EMBL" id="QOR69268.1"/>
    </source>
</evidence>
<keyword evidence="4" id="KW-1185">Reference proteome</keyword>
<organism evidence="3 4">
    <name type="scientific">Ruania alkalisoli</name>
    <dbReference type="NCBI Taxonomy" id="2779775"/>
    <lineage>
        <taxon>Bacteria</taxon>
        <taxon>Bacillati</taxon>
        <taxon>Actinomycetota</taxon>
        <taxon>Actinomycetes</taxon>
        <taxon>Micrococcales</taxon>
        <taxon>Ruaniaceae</taxon>
        <taxon>Ruania</taxon>
    </lineage>
</organism>
<dbReference type="InterPro" id="IPR050312">
    <property type="entry name" value="IolE/XylAMocC-like"/>
</dbReference>
<dbReference type="RefSeq" id="WP_193495534.1">
    <property type="nucleotide sequence ID" value="NZ_CP063169.1"/>
</dbReference>
<dbReference type="Gene3D" id="3.20.20.150">
    <property type="entry name" value="Divalent-metal-dependent TIM barrel enzymes"/>
    <property type="match status" value="1"/>
</dbReference>
<accession>A0A7M1SP05</accession>
<sequence length="274" mass="29365">MWTLSGFVDEIDPDFDTQVEVATALGLTHIEFRSAWGTNVLALSDTQLARVADTLADAGLKVSAIGSPIGKIGIGDDFGPHLDAMKHAADVAHRLKAPYIRLFSFFLNGAEPAKVRTEVLRRMDALAAVGAAEGLVLLHENEKEIYGDIPSRCHDIVTTVDNDHLRLAWDAANFVQCGVRPFTDGYALLRPHTAYVQIKDALLADGTVVPAGQGDGEVAETMRALAADGFDGFFSLEPHLSAVGTFGGFSGPELFTEAHRAFRSLLDAEGIAYA</sequence>
<gene>
    <name evidence="3" type="ORF">IM660_11155</name>
</gene>
<dbReference type="KEGG" id="halt:IM660_11155"/>
<keyword evidence="1" id="KW-0119">Carbohydrate metabolism</keyword>
<dbReference type="InterPro" id="IPR013022">
    <property type="entry name" value="Xyl_isomerase-like_TIM-brl"/>
</dbReference>
<proteinExistence type="predicted"/>
<dbReference type="SUPFAM" id="SSF51658">
    <property type="entry name" value="Xylose isomerase-like"/>
    <property type="match status" value="1"/>
</dbReference>
<evidence type="ECO:0000256" key="1">
    <source>
        <dbReference type="ARBA" id="ARBA00023277"/>
    </source>
</evidence>
<dbReference type="GO" id="GO:0016853">
    <property type="term" value="F:isomerase activity"/>
    <property type="evidence" value="ECO:0007669"/>
    <property type="project" value="UniProtKB-KW"/>
</dbReference>
<evidence type="ECO:0000259" key="2">
    <source>
        <dbReference type="Pfam" id="PF01261"/>
    </source>
</evidence>
<protein>
    <submittedName>
        <fullName evidence="3">Sugar phosphate isomerase/epimerase</fullName>
    </submittedName>
</protein>
<dbReference type="EMBL" id="CP063169">
    <property type="protein sequence ID" value="QOR69268.1"/>
    <property type="molecule type" value="Genomic_DNA"/>
</dbReference>
<evidence type="ECO:0000313" key="4">
    <source>
        <dbReference type="Proteomes" id="UP000593758"/>
    </source>
</evidence>
<dbReference type="AlphaFoldDB" id="A0A7M1SP05"/>
<dbReference type="PANTHER" id="PTHR12110">
    <property type="entry name" value="HYDROXYPYRUVATE ISOMERASE"/>
    <property type="match status" value="1"/>
</dbReference>
<dbReference type="InterPro" id="IPR036237">
    <property type="entry name" value="Xyl_isomerase-like_sf"/>
</dbReference>
<dbReference type="Proteomes" id="UP000593758">
    <property type="component" value="Chromosome"/>
</dbReference>